<reference evidence="3" key="1">
    <citation type="journal article" date="2012" name="BMC Genomics">
        <title>Genome sequence of the necrotrophic fungus Penicillium digitatum, the main postharvest pathogen of citrus.</title>
        <authorList>
            <person name="Marcet-Houben M."/>
            <person name="Ballester A.-R."/>
            <person name="de la Fuente B."/>
            <person name="Harries E."/>
            <person name="Marcos J.F."/>
            <person name="Gonzalez-Candelas L."/>
            <person name="Gabaldon T."/>
        </authorList>
    </citation>
    <scope>NUCLEOTIDE SEQUENCE [LARGE SCALE GENOMIC DNA]</scope>
    <source>
        <strain evidence="3">Pd1 / CECT 20795</strain>
    </source>
</reference>
<evidence type="ECO:0000256" key="1">
    <source>
        <dbReference type="SAM" id="Phobius"/>
    </source>
</evidence>
<accession>K9FUA2</accession>
<dbReference type="EMBL" id="AKCU01000522">
    <property type="protein sequence ID" value="EKV04671.1"/>
    <property type="molecule type" value="Genomic_DNA"/>
</dbReference>
<name>K9FUA2_PEND1</name>
<dbReference type="OrthoDB" id="5329749at2759"/>
<evidence type="ECO:0000313" key="3">
    <source>
        <dbReference type="Proteomes" id="UP000009886"/>
    </source>
</evidence>
<proteinExistence type="predicted"/>
<sequence>MPGRNTCVTELSCADSPLSTTGSVIGILTLAYALFLTIMFQMNAIAGVDTEIDEFIDRLRGEYESLKRAVKLLDEFGDRIPQTTRRNVGFIAQEATNIVLNDASPPLLAEGADFEWMPCSLRRLFRRSDFLRRNKTVFNDHQKVIEKRMQVEGMCSQAL</sequence>
<feature type="transmembrane region" description="Helical" evidence="1">
    <location>
        <begin position="20"/>
        <end position="40"/>
    </location>
</feature>
<evidence type="ECO:0000313" key="2">
    <source>
        <dbReference type="EMBL" id="EKV04671.1"/>
    </source>
</evidence>
<keyword evidence="1" id="KW-0472">Membrane</keyword>
<comment type="caution">
    <text evidence="2">The sequence shown here is derived from an EMBL/GenBank/DDBJ whole genome shotgun (WGS) entry which is preliminary data.</text>
</comment>
<dbReference type="AlphaFoldDB" id="K9FUA2"/>
<dbReference type="Proteomes" id="UP000009886">
    <property type="component" value="Unassembled WGS sequence"/>
</dbReference>
<keyword evidence="1" id="KW-0812">Transmembrane</keyword>
<gene>
    <name evidence="2" type="ORF">PDIP_86340</name>
</gene>
<dbReference type="VEuPathDB" id="FungiDB:PDIP_86340"/>
<dbReference type="HOGENOM" id="CLU_1661377_0_0_1"/>
<dbReference type="KEGG" id="pdp:PDIP_86340"/>
<protein>
    <submittedName>
        <fullName evidence="2">Uncharacterized protein</fullName>
    </submittedName>
</protein>
<organism evidence="2 3">
    <name type="scientific">Penicillium digitatum (strain Pd1 / CECT 20795)</name>
    <name type="common">Green mold</name>
    <dbReference type="NCBI Taxonomy" id="1170230"/>
    <lineage>
        <taxon>Eukaryota</taxon>
        <taxon>Fungi</taxon>
        <taxon>Dikarya</taxon>
        <taxon>Ascomycota</taxon>
        <taxon>Pezizomycotina</taxon>
        <taxon>Eurotiomycetes</taxon>
        <taxon>Eurotiomycetidae</taxon>
        <taxon>Eurotiales</taxon>
        <taxon>Aspergillaceae</taxon>
        <taxon>Penicillium</taxon>
    </lineage>
</organism>
<keyword evidence="1" id="KW-1133">Transmembrane helix</keyword>